<dbReference type="AlphaFoldDB" id="A0A2K4ZA69"/>
<dbReference type="SUPFAM" id="SSF52518">
    <property type="entry name" value="Thiamin diphosphate-binding fold (THDP-binding)"/>
    <property type="match status" value="1"/>
</dbReference>
<dbReference type="GO" id="GO:0008661">
    <property type="term" value="F:1-deoxy-D-xylulose-5-phosphate synthase activity"/>
    <property type="evidence" value="ECO:0007669"/>
    <property type="project" value="UniProtKB-EC"/>
</dbReference>
<dbReference type="FunFam" id="3.40.50.970:FF:000129">
    <property type="entry name" value="Transketolase"/>
    <property type="match status" value="1"/>
</dbReference>
<evidence type="ECO:0000313" key="5">
    <source>
        <dbReference type="EMBL" id="SOY27357.1"/>
    </source>
</evidence>
<dbReference type="RefSeq" id="WP_103237499.1">
    <property type="nucleotide sequence ID" value="NZ_JANJZD010000008.1"/>
</dbReference>
<dbReference type="InterPro" id="IPR009014">
    <property type="entry name" value="Transketo_C/PFOR_II"/>
</dbReference>
<dbReference type="PANTHER" id="PTHR43825:SF1">
    <property type="entry name" value="TRANSKETOLASE-LIKE PYRIMIDINE-BINDING DOMAIN-CONTAINING PROTEIN"/>
    <property type="match status" value="1"/>
</dbReference>
<name>A0A2K4ZA69_9FIRM</name>
<evidence type="ECO:0000259" key="4">
    <source>
        <dbReference type="SMART" id="SM00861"/>
    </source>
</evidence>
<keyword evidence="5" id="KW-0808">Transferase</keyword>
<gene>
    <name evidence="5" type="primary">dxs_1</name>
    <name evidence="5" type="ORF">AMURIS_00061</name>
</gene>
<reference evidence="5 6" key="1">
    <citation type="submission" date="2018-01" db="EMBL/GenBank/DDBJ databases">
        <authorList>
            <person name="Gaut B.S."/>
            <person name="Morton B.R."/>
            <person name="Clegg M.T."/>
            <person name="Duvall M.R."/>
        </authorList>
    </citation>
    <scope>NUCLEOTIDE SEQUENCE [LARGE SCALE GENOMIC DNA]</scope>
    <source>
        <strain evidence="5">GP69</strain>
    </source>
</reference>
<dbReference type="Proteomes" id="UP000236311">
    <property type="component" value="Unassembled WGS sequence"/>
</dbReference>
<dbReference type="InterPro" id="IPR005475">
    <property type="entry name" value="Transketolase-like_Pyr-bd"/>
</dbReference>
<dbReference type="InterPro" id="IPR029061">
    <property type="entry name" value="THDP-binding"/>
</dbReference>
<sequence>MIKIDSKNIRIWSRLGPSGAVGSAAMEMVESNPKVLMLTADLCFFSGLERFREQYPDKLYNFGIAEQNMVGAAGGLAKEGFIPFVSTYASFCSSRCADQVRVNMAYMKLPIKMLGLTAGYGAGILGATHISVEDIAFMRSLPNIVVLSPADCTEVIKCMLAAAKTNDPTYIRLTGPVNTPVIYKEDYDFEIGKAIQLKQGEDVCFIAAGSMVSQSLKAAAILEEEGISCSVINMHTIKPLDEETVNVASDNHRLVITVEEHSILGGLGSAVSEVLVKKEKHAPLDIIGIEDLFVKPGDYQYQIEQSGLTGEQIAERVSTMYRYIKE</sequence>
<dbReference type="SUPFAM" id="SSF52922">
    <property type="entry name" value="TK C-terminal domain-like"/>
    <property type="match status" value="1"/>
</dbReference>
<evidence type="ECO:0000256" key="2">
    <source>
        <dbReference type="ARBA" id="ARBA00007131"/>
    </source>
</evidence>
<evidence type="ECO:0000313" key="6">
    <source>
        <dbReference type="Proteomes" id="UP000236311"/>
    </source>
</evidence>
<evidence type="ECO:0000256" key="3">
    <source>
        <dbReference type="ARBA" id="ARBA00023052"/>
    </source>
</evidence>
<dbReference type="Pfam" id="PF02780">
    <property type="entry name" value="Transketolase_C"/>
    <property type="match status" value="1"/>
</dbReference>
<dbReference type="Pfam" id="PF02779">
    <property type="entry name" value="Transket_pyr"/>
    <property type="match status" value="1"/>
</dbReference>
<evidence type="ECO:0000256" key="1">
    <source>
        <dbReference type="ARBA" id="ARBA00001964"/>
    </source>
</evidence>
<dbReference type="Gene3D" id="3.40.50.970">
    <property type="match status" value="1"/>
</dbReference>
<dbReference type="OrthoDB" id="8732661at2"/>
<comment type="similarity">
    <text evidence="2">Belongs to the transketolase family.</text>
</comment>
<proteinExistence type="inferred from homology"/>
<dbReference type="CDD" id="cd07033">
    <property type="entry name" value="TPP_PYR_DXS_TK_like"/>
    <property type="match status" value="1"/>
</dbReference>
<keyword evidence="3" id="KW-0786">Thiamine pyrophosphate</keyword>
<feature type="domain" description="Transketolase-like pyrimidine-binding" evidence="4">
    <location>
        <begin position="15"/>
        <end position="181"/>
    </location>
</feature>
<dbReference type="InterPro" id="IPR033248">
    <property type="entry name" value="Transketolase_C"/>
</dbReference>
<dbReference type="EMBL" id="OFSM01000001">
    <property type="protein sequence ID" value="SOY27357.1"/>
    <property type="molecule type" value="Genomic_DNA"/>
</dbReference>
<accession>A0A2K4ZA69</accession>
<dbReference type="SMART" id="SM00861">
    <property type="entry name" value="Transket_pyr"/>
    <property type="match status" value="1"/>
</dbReference>
<comment type="cofactor">
    <cofactor evidence="1">
        <name>thiamine diphosphate</name>
        <dbReference type="ChEBI" id="CHEBI:58937"/>
    </cofactor>
</comment>
<dbReference type="EC" id="2.2.1.7" evidence="5"/>
<dbReference type="PANTHER" id="PTHR43825">
    <property type="entry name" value="PYRUVATE DEHYDROGENASE E1 COMPONENT"/>
    <property type="match status" value="1"/>
</dbReference>
<protein>
    <submittedName>
        <fullName evidence="5">1-deoxy-D-xylulose-5-phosphate synthase</fullName>
        <ecNumber evidence="5">2.2.1.7</ecNumber>
    </submittedName>
</protein>
<organism evidence="5 6">
    <name type="scientific">Acetatifactor muris</name>
    <dbReference type="NCBI Taxonomy" id="879566"/>
    <lineage>
        <taxon>Bacteria</taxon>
        <taxon>Bacillati</taxon>
        <taxon>Bacillota</taxon>
        <taxon>Clostridia</taxon>
        <taxon>Lachnospirales</taxon>
        <taxon>Lachnospiraceae</taxon>
        <taxon>Acetatifactor</taxon>
    </lineage>
</organism>
<dbReference type="Gene3D" id="3.40.50.920">
    <property type="match status" value="1"/>
</dbReference>
<keyword evidence="6" id="KW-1185">Reference proteome</keyword>
<dbReference type="InterPro" id="IPR051157">
    <property type="entry name" value="PDH/Transketolase"/>
</dbReference>